<evidence type="ECO:0000313" key="3">
    <source>
        <dbReference type="Proteomes" id="UP000294530"/>
    </source>
</evidence>
<dbReference type="OrthoDB" id="126057at2759"/>
<comment type="caution">
    <text evidence="2">The sequence shown here is derived from an EMBL/GenBank/DDBJ whole genome shotgun (WGS) entry which is preliminary data.</text>
</comment>
<dbReference type="GeneID" id="94345135"/>
<dbReference type="EMBL" id="SHOA02000013">
    <property type="protein sequence ID" value="TDH65396.1"/>
    <property type="molecule type" value="Genomic_DNA"/>
</dbReference>
<keyword evidence="3" id="KW-1185">Reference proteome</keyword>
<feature type="region of interest" description="Disordered" evidence="1">
    <location>
        <begin position="118"/>
        <end position="167"/>
    </location>
</feature>
<dbReference type="RefSeq" id="XP_067814895.1">
    <property type="nucleotide sequence ID" value="XM_067959464.1"/>
</dbReference>
<proteinExistence type="predicted"/>
<reference evidence="2 3" key="1">
    <citation type="journal article" date="2021" name="Genome Biol.">
        <title>AFLAP: assembly-free linkage analysis pipeline using k-mers from genome sequencing data.</title>
        <authorList>
            <person name="Fletcher K."/>
            <person name="Zhang L."/>
            <person name="Gil J."/>
            <person name="Han R."/>
            <person name="Cavanaugh K."/>
            <person name="Michelmore R."/>
        </authorList>
    </citation>
    <scope>NUCLEOTIDE SEQUENCE [LARGE SCALE GENOMIC DNA]</scope>
    <source>
        <strain evidence="2 3">SF5</strain>
    </source>
</reference>
<evidence type="ECO:0000256" key="1">
    <source>
        <dbReference type="SAM" id="MobiDB-lite"/>
    </source>
</evidence>
<organism evidence="2 3">
    <name type="scientific">Bremia lactucae</name>
    <name type="common">Lettuce downy mildew</name>
    <dbReference type="NCBI Taxonomy" id="4779"/>
    <lineage>
        <taxon>Eukaryota</taxon>
        <taxon>Sar</taxon>
        <taxon>Stramenopiles</taxon>
        <taxon>Oomycota</taxon>
        <taxon>Peronosporomycetes</taxon>
        <taxon>Peronosporales</taxon>
        <taxon>Peronosporaceae</taxon>
        <taxon>Bremia</taxon>
    </lineage>
</organism>
<feature type="compositionally biased region" description="Polar residues" evidence="1">
    <location>
        <begin position="204"/>
        <end position="221"/>
    </location>
</feature>
<gene>
    <name evidence="2" type="ORF">CCR75_001360</name>
</gene>
<protein>
    <submittedName>
        <fullName evidence="2">Uncharacterized protein</fullName>
    </submittedName>
</protein>
<name>A0A976FES4_BRELC</name>
<sequence>MNAQLSQWGAPKVSRLWSAKGDERCSPPRSDDYKEWSLMQLKREITQRQIKTNPRRRNKDAFVRVLLANDQEQTQTPRIAVNQPQQTLDDSVLFVAAPTSELQSVYANNGGPLQQQESKEMYTTDGGQQHAFGTDGVQSQQLQQDVYGSELTHQSQSHPSELFSGGQRPSLFMEHAHHQDVFASSNEPQPTFMSNEVTVEIIQPSSGSVSQATASISTPSAPETDLRSRVFKRRRKESEDEQSAVSNGRRVATIEIGPTEYLRRKLNIKAARVEIESRRLDLETKQEQRNCELHAVQLALVKEQLQQAKISTRKLKSEWMVEQLIQKKRLTDAGISQDNPATLKMYMS</sequence>
<accession>A0A976FES4</accession>
<evidence type="ECO:0000313" key="2">
    <source>
        <dbReference type="EMBL" id="TDH65396.1"/>
    </source>
</evidence>
<feature type="compositionally biased region" description="Polar residues" evidence="1">
    <location>
        <begin position="136"/>
        <end position="159"/>
    </location>
</feature>
<dbReference type="KEGG" id="blac:94345135"/>
<dbReference type="Proteomes" id="UP000294530">
    <property type="component" value="Unassembled WGS sequence"/>
</dbReference>
<feature type="region of interest" description="Disordered" evidence="1">
    <location>
        <begin position="204"/>
        <end position="247"/>
    </location>
</feature>
<dbReference type="AlphaFoldDB" id="A0A976FES4"/>